<dbReference type="Gene3D" id="3.50.50.60">
    <property type="entry name" value="FAD/NAD(P)-binding domain"/>
    <property type="match status" value="1"/>
</dbReference>
<name>A0A813RBI7_9BILA</name>
<evidence type="ECO:0000256" key="4">
    <source>
        <dbReference type="ARBA" id="ARBA00023033"/>
    </source>
</evidence>
<accession>A0A813RBI7</accession>
<dbReference type="EMBL" id="CAJOBC010000266">
    <property type="protein sequence ID" value="CAF3562823.1"/>
    <property type="molecule type" value="Genomic_DNA"/>
</dbReference>
<dbReference type="EMBL" id="CAJOBA010001363">
    <property type="protein sequence ID" value="CAF3591655.1"/>
    <property type="molecule type" value="Genomic_DNA"/>
</dbReference>
<proteinExistence type="predicted"/>
<evidence type="ECO:0000313" key="7">
    <source>
        <dbReference type="EMBL" id="CAF0807911.1"/>
    </source>
</evidence>
<comment type="caution">
    <text evidence="6">The sequence shown here is derived from an EMBL/GenBank/DDBJ whole genome shotgun (WGS) entry which is preliminary data.</text>
</comment>
<sequence>MSEPLVINNNELKTVTIIGGGLGGLALAQLLQNSGLKVTVYERDVKEDGREQGYYIGLNKMGIDVLKNIEHMNDVLDNTINNSITYFAIVNKIRKALSKNIPIYWNKRFIRYEETDKYVIAYFEDNSTVTSDILIGADGAQSIVRKQRCPELKNEDIGIEWIAGTLILNENLNEFKTIRKLAKQSLVRVMGKDGHSLLILVLHKPNEPMIETALWSMSWPVDGVHNDTVTAEETLSSRVIDKSQKYFDHNEITDLLKQTPLNHYLGPKYMHSAKPRDAAHPLTTHRGMGANVAFADAFDLSIALLNSNWSNTIVHYEEKMFKRGFEAVQASLQSTRMLHYTGYKAIIRNCLLIFIGYTLKIIINCRNVFSSIWNIVFRK</sequence>
<dbReference type="GO" id="GO:0004497">
    <property type="term" value="F:monooxygenase activity"/>
    <property type="evidence" value="ECO:0007669"/>
    <property type="project" value="UniProtKB-KW"/>
</dbReference>
<keyword evidence="4" id="KW-0503">Monooxygenase</keyword>
<evidence type="ECO:0000256" key="2">
    <source>
        <dbReference type="ARBA" id="ARBA00022827"/>
    </source>
</evidence>
<dbReference type="PANTHER" id="PTHR47178">
    <property type="entry name" value="MONOOXYGENASE, FAD-BINDING"/>
    <property type="match status" value="1"/>
</dbReference>
<dbReference type="OrthoDB" id="655030at2759"/>
<dbReference type="Proteomes" id="UP000677228">
    <property type="component" value="Unassembled WGS sequence"/>
</dbReference>
<dbReference type="EMBL" id="CAJNOK010001363">
    <property type="protein sequence ID" value="CAF0807911.1"/>
    <property type="molecule type" value="Genomic_DNA"/>
</dbReference>
<evidence type="ECO:0000259" key="5">
    <source>
        <dbReference type="Pfam" id="PF01494"/>
    </source>
</evidence>
<dbReference type="SUPFAM" id="SSF51905">
    <property type="entry name" value="FAD/NAD(P)-binding domain"/>
    <property type="match status" value="1"/>
</dbReference>
<evidence type="ECO:0000256" key="1">
    <source>
        <dbReference type="ARBA" id="ARBA00022630"/>
    </source>
</evidence>
<dbReference type="Proteomes" id="UP000663829">
    <property type="component" value="Unassembled WGS sequence"/>
</dbReference>
<keyword evidence="1" id="KW-0285">Flavoprotein</keyword>
<dbReference type="Proteomes" id="UP000681722">
    <property type="component" value="Unassembled WGS sequence"/>
</dbReference>
<dbReference type="InterPro" id="IPR002938">
    <property type="entry name" value="FAD-bd"/>
</dbReference>
<evidence type="ECO:0000313" key="6">
    <source>
        <dbReference type="EMBL" id="CAF0779780.1"/>
    </source>
</evidence>
<gene>
    <name evidence="6" type="ORF">GPM918_LOCUS2397</name>
    <name evidence="7" type="ORF">OVA965_LOCUS4995</name>
    <name evidence="8" type="ORF">SRO942_LOCUS2397</name>
    <name evidence="9" type="ORF">TMI583_LOCUS4993</name>
</gene>
<keyword evidence="2" id="KW-0274">FAD</keyword>
<dbReference type="InterPro" id="IPR036188">
    <property type="entry name" value="FAD/NAD-bd_sf"/>
</dbReference>
<dbReference type="Pfam" id="PF13450">
    <property type="entry name" value="NAD_binding_8"/>
    <property type="match status" value="1"/>
</dbReference>
<keyword evidence="10" id="KW-1185">Reference proteome</keyword>
<evidence type="ECO:0000256" key="3">
    <source>
        <dbReference type="ARBA" id="ARBA00023002"/>
    </source>
</evidence>
<keyword evidence="3" id="KW-0560">Oxidoreductase</keyword>
<evidence type="ECO:0000313" key="8">
    <source>
        <dbReference type="EMBL" id="CAF3562823.1"/>
    </source>
</evidence>
<protein>
    <recommendedName>
        <fullName evidence="5">FAD-binding domain-containing protein</fullName>
    </recommendedName>
</protein>
<feature type="domain" description="FAD-binding" evidence="5">
    <location>
        <begin position="101"/>
        <end position="304"/>
    </location>
</feature>
<dbReference type="Proteomes" id="UP000682733">
    <property type="component" value="Unassembled WGS sequence"/>
</dbReference>
<dbReference type="Pfam" id="PF01494">
    <property type="entry name" value="FAD_binding_3"/>
    <property type="match status" value="1"/>
</dbReference>
<dbReference type="PANTHER" id="PTHR47178:SF6">
    <property type="entry name" value="FAD-BINDING DOMAIN-CONTAINING PROTEIN"/>
    <property type="match status" value="1"/>
</dbReference>
<dbReference type="PRINTS" id="PR00420">
    <property type="entry name" value="RNGMNOXGNASE"/>
</dbReference>
<dbReference type="AlphaFoldDB" id="A0A813RBI7"/>
<dbReference type="GO" id="GO:0071949">
    <property type="term" value="F:FAD binding"/>
    <property type="evidence" value="ECO:0007669"/>
    <property type="project" value="InterPro"/>
</dbReference>
<organism evidence="6 10">
    <name type="scientific">Didymodactylos carnosus</name>
    <dbReference type="NCBI Taxonomy" id="1234261"/>
    <lineage>
        <taxon>Eukaryota</taxon>
        <taxon>Metazoa</taxon>
        <taxon>Spiralia</taxon>
        <taxon>Gnathifera</taxon>
        <taxon>Rotifera</taxon>
        <taxon>Eurotatoria</taxon>
        <taxon>Bdelloidea</taxon>
        <taxon>Philodinida</taxon>
        <taxon>Philodinidae</taxon>
        <taxon>Didymodactylos</taxon>
    </lineage>
</organism>
<evidence type="ECO:0000313" key="9">
    <source>
        <dbReference type="EMBL" id="CAF3591655.1"/>
    </source>
</evidence>
<reference evidence="6" key="1">
    <citation type="submission" date="2021-02" db="EMBL/GenBank/DDBJ databases">
        <authorList>
            <person name="Nowell W R."/>
        </authorList>
    </citation>
    <scope>NUCLEOTIDE SEQUENCE</scope>
</reference>
<evidence type="ECO:0000313" key="10">
    <source>
        <dbReference type="Proteomes" id="UP000663829"/>
    </source>
</evidence>
<dbReference type="EMBL" id="CAJNOQ010000266">
    <property type="protein sequence ID" value="CAF0779780.1"/>
    <property type="molecule type" value="Genomic_DNA"/>
</dbReference>